<dbReference type="EMBL" id="NBCO01000016">
    <property type="protein sequence ID" value="ORC88662.1"/>
    <property type="molecule type" value="Genomic_DNA"/>
</dbReference>
<evidence type="ECO:0000256" key="1">
    <source>
        <dbReference type="SAM" id="Phobius"/>
    </source>
</evidence>
<dbReference type="GeneID" id="39985952"/>
<gene>
    <name evidence="2" type="ORF">TM35_000163000</name>
</gene>
<protein>
    <submittedName>
        <fullName evidence="2">Uncharacterized protein</fullName>
    </submittedName>
</protein>
<sequence length="294" mass="33951">MEAEDVVEVLQDPSMYTRSIHKENGARWVRGLTPVDAEVERQEQRDYRSAIRRRFSMFKFNSLMEHWLRLPILLGVLSFISTAFYIATWTEVFAINFPPNEEELWVSAARPQEKLEMFLYKLWYMWGVSFLQALFSLTLSWSIGTAARHFSALCGVGISLLSLMAIMGQLLMLWLACGISPLSKRNECNIPFTLYWTFSVGRTVGPLLALWCIAPVLDIMQGNRFYWKILLGVPVFVYIVGVTLLVVDESSSERGYLVYWCCCCAALVSWVPLIVSCIKQRWFQVVFTPKRHKE</sequence>
<keyword evidence="1" id="KW-0812">Transmembrane</keyword>
<evidence type="ECO:0000313" key="3">
    <source>
        <dbReference type="Proteomes" id="UP000192257"/>
    </source>
</evidence>
<feature type="transmembrane region" description="Helical" evidence="1">
    <location>
        <begin position="194"/>
        <end position="213"/>
    </location>
</feature>
<feature type="transmembrane region" description="Helical" evidence="1">
    <location>
        <begin position="257"/>
        <end position="278"/>
    </location>
</feature>
<dbReference type="Proteomes" id="UP000192257">
    <property type="component" value="Unassembled WGS sequence"/>
</dbReference>
<dbReference type="OrthoDB" id="270019at2759"/>
<evidence type="ECO:0000313" key="2">
    <source>
        <dbReference type="EMBL" id="ORC88662.1"/>
    </source>
</evidence>
<keyword evidence="3" id="KW-1185">Reference proteome</keyword>
<reference evidence="2 3" key="1">
    <citation type="submission" date="2017-03" db="EMBL/GenBank/DDBJ databases">
        <title>An alternative strategy for trypanosome survival in the mammalian bloodstream revealed through genome and transcriptome analysis of the ubiquitous bovine parasite Trypanosoma (Megatrypanum) theileri.</title>
        <authorList>
            <person name="Kelly S."/>
            <person name="Ivens A."/>
            <person name="Mott A."/>
            <person name="O'Neill E."/>
            <person name="Emms D."/>
            <person name="Macleod O."/>
            <person name="Voorheis P."/>
            <person name="Matthews J."/>
            <person name="Matthews K."/>
            <person name="Carrington M."/>
        </authorList>
    </citation>
    <scope>NUCLEOTIDE SEQUENCE [LARGE SCALE GENOMIC DNA]</scope>
    <source>
        <strain evidence="2">Edinburgh</strain>
    </source>
</reference>
<dbReference type="AlphaFoldDB" id="A0A1X0NVF3"/>
<proteinExistence type="predicted"/>
<feature type="transmembrane region" description="Helical" evidence="1">
    <location>
        <begin position="225"/>
        <end position="245"/>
    </location>
</feature>
<organism evidence="2 3">
    <name type="scientific">Trypanosoma theileri</name>
    <dbReference type="NCBI Taxonomy" id="67003"/>
    <lineage>
        <taxon>Eukaryota</taxon>
        <taxon>Discoba</taxon>
        <taxon>Euglenozoa</taxon>
        <taxon>Kinetoplastea</taxon>
        <taxon>Metakinetoplastina</taxon>
        <taxon>Trypanosomatida</taxon>
        <taxon>Trypanosomatidae</taxon>
        <taxon>Trypanosoma</taxon>
    </lineage>
</organism>
<feature type="transmembrane region" description="Helical" evidence="1">
    <location>
        <begin position="67"/>
        <end position="87"/>
    </location>
</feature>
<accession>A0A1X0NVF3</accession>
<dbReference type="VEuPathDB" id="TriTrypDB:TM35_000163000"/>
<keyword evidence="1" id="KW-1133">Transmembrane helix</keyword>
<keyword evidence="1" id="KW-0472">Membrane</keyword>
<comment type="caution">
    <text evidence="2">The sequence shown here is derived from an EMBL/GenBank/DDBJ whole genome shotgun (WGS) entry which is preliminary data.</text>
</comment>
<feature type="transmembrane region" description="Helical" evidence="1">
    <location>
        <begin position="150"/>
        <end position="174"/>
    </location>
</feature>
<feature type="transmembrane region" description="Helical" evidence="1">
    <location>
        <begin position="123"/>
        <end position="143"/>
    </location>
</feature>
<dbReference type="RefSeq" id="XP_028882728.1">
    <property type="nucleotide sequence ID" value="XM_029026172.1"/>
</dbReference>
<name>A0A1X0NVF3_9TRYP</name>